<reference evidence="1" key="1">
    <citation type="submission" date="2022-04" db="EMBL/GenBank/DDBJ databases">
        <title>Chromosome-scale genome assembly of Holotrichia oblita Faldermann.</title>
        <authorList>
            <person name="Rongchong L."/>
        </authorList>
    </citation>
    <scope>NUCLEOTIDE SEQUENCE</scope>
    <source>
        <strain evidence="1">81SQS9</strain>
    </source>
</reference>
<protein>
    <submittedName>
        <fullName evidence="1">Structural contituent of cuticle</fullName>
    </submittedName>
</protein>
<organism evidence="1 2">
    <name type="scientific">Holotrichia oblita</name>
    <name type="common">Chafer beetle</name>
    <dbReference type="NCBI Taxonomy" id="644536"/>
    <lineage>
        <taxon>Eukaryota</taxon>
        <taxon>Metazoa</taxon>
        <taxon>Ecdysozoa</taxon>
        <taxon>Arthropoda</taxon>
        <taxon>Hexapoda</taxon>
        <taxon>Insecta</taxon>
        <taxon>Pterygota</taxon>
        <taxon>Neoptera</taxon>
        <taxon>Endopterygota</taxon>
        <taxon>Coleoptera</taxon>
        <taxon>Polyphaga</taxon>
        <taxon>Scarabaeiformia</taxon>
        <taxon>Scarabaeidae</taxon>
        <taxon>Melolonthinae</taxon>
        <taxon>Holotrichia</taxon>
    </lineage>
</organism>
<sequence>MFITVALSVPSQQIQQKLPKMFPQIIVLATLATASLGSPIDSHATSYVSTNFGEQAGYDLNYGHHEAAPILTHHQVPTVIHNVVTPIVEKVPIYVKHEEEHGPVNYEFHYAVDDKHSGDIKSHKETRHGDAVQGEYSLKEADGTTRIVKYTADKKSGFNAVVIREGHAAHPQVVHKEVEVKKITILAALAAINFGSPIESHATSYVSTNFGGGDGSNLGIDNSGYGARALATPLITHHELPTVYHKVVTPIVRKVPVYLQHHEYQDEEHGPAEYQFHYAVEDHHTGDFKSQKESRHGDVVEGEYRLKEADGTTRIVKYTADKKNGFNAVVIREGHAAHPQVVHKEVQVKKVAVPLIDHHGGYQQLVSHY</sequence>
<gene>
    <name evidence="1" type="ORF">MML48_3g00004793</name>
</gene>
<dbReference type="Proteomes" id="UP001056778">
    <property type="component" value="Chromosome 3"/>
</dbReference>
<evidence type="ECO:0000313" key="2">
    <source>
        <dbReference type="Proteomes" id="UP001056778"/>
    </source>
</evidence>
<keyword evidence="2" id="KW-1185">Reference proteome</keyword>
<dbReference type="EMBL" id="CM043017">
    <property type="protein sequence ID" value="KAI4464369.1"/>
    <property type="molecule type" value="Genomic_DNA"/>
</dbReference>
<proteinExistence type="predicted"/>
<accession>A0ACB9TC68</accession>
<evidence type="ECO:0000313" key="1">
    <source>
        <dbReference type="EMBL" id="KAI4464369.1"/>
    </source>
</evidence>
<name>A0ACB9TC68_HOLOL</name>
<comment type="caution">
    <text evidence="1">The sequence shown here is derived from an EMBL/GenBank/DDBJ whole genome shotgun (WGS) entry which is preliminary data.</text>
</comment>